<keyword evidence="2" id="KW-1185">Reference proteome</keyword>
<dbReference type="EMBL" id="PKFP01000003">
    <property type="protein sequence ID" value="PVH15413.1"/>
    <property type="molecule type" value="Genomic_DNA"/>
</dbReference>
<organism evidence="1 2">
    <name type="scientific">Candidozyma duobushaemuli</name>
    <dbReference type="NCBI Taxonomy" id="1231522"/>
    <lineage>
        <taxon>Eukaryota</taxon>
        <taxon>Fungi</taxon>
        <taxon>Dikarya</taxon>
        <taxon>Ascomycota</taxon>
        <taxon>Saccharomycotina</taxon>
        <taxon>Pichiomycetes</taxon>
        <taxon>Metschnikowiaceae</taxon>
        <taxon>Candidozyma</taxon>
    </lineage>
</organism>
<proteinExistence type="predicted"/>
<dbReference type="GeneID" id="37003253"/>
<dbReference type="VEuPathDB" id="FungiDB:CXQ87_003253"/>
<sequence>MKREFPLVRSFHNLVWNLRHYRHPARRPAFRATRHPFCTNIQLQNASCTFWLKETSKDFGSRLVSALAEPGASCKSHQTKQISTRLTKLHPAALYTPYGVSKRHEVEQQENEKESMKLKMISLFQKGMFKEMNVLIQEYRKKGSTLPADVLDDMVEKIRKDAYGIGEDQDPIYKADIETPWYIGKNNLKAAAQFGEVYPQIPKFYEAFQSIKNKNPHNCSSKSLENGIWLCYHMDDADTLQSLLYAYLRKPAYNSMTLSYAVNSFVVSYDVQFAKSLFQSILQMGKPLESHLLSTTMANLIKVGAVFENIDQLFQLWLKSSNCSPPDVTTTALVLKHYLKFGSDEEVNGLSKVINKLGYNNHYLISMVKTHSEIQSRNTDQKKQLNQEDIKQILSIRNSIAYNRSALSIYYESTIAFLARHAHTSMIHFMVEEMKKDGIEPSKFAYDVIIQHYISERKFMPLYSLVSNSLANSTEFRPHYVKYLFDAFVRAYPYSGADMYHGLHAWLQKPENTLDLGTKKRILMACRIAKVESNITPYALQRDDLKNDRKYDSPEWSSIKHTLLNKLKAKDKQQVTFRVNKGFRDVLRKGVKPDFHLLENTLRKSKHHYRIGILDSLNQMRMTSCKPRLQILHETLSNPTREQLKQFVKRIEPELNTSDKIFLARRLMNKGAFEEAGRLLDSVNHEELGDQREMILLNLRLRNEIGRNNFKQCDQIISEFPLDEITLSPYILQQCCYIEKSLMNKIKASEANVTSKLHEMKDTMQQTLKNLNGLIGDIEVRLSSDKKDLREKVVEMFQMLDEWIKKTNRDDH</sequence>
<accession>A0A2V1ADR8</accession>
<dbReference type="RefSeq" id="XP_025336353.1">
    <property type="nucleotide sequence ID" value="XM_025481735.1"/>
</dbReference>
<dbReference type="Proteomes" id="UP000244406">
    <property type="component" value="Unassembled WGS sequence"/>
</dbReference>
<reference evidence="1 2" key="1">
    <citation type="submission" date="2017-12" db="EMBL/GenBank/DDBJ databases">
        <title>Genome Sequence of the Amphotericin B-resistant Candida duobushaemulonii strain, B09383.</title>
        <authorList>
            <person name="Chow N.A."/>
            <person name="Gade L."/>
            <person name="Batra D."/>
            <person name="Rowe L.A."/>
            <person name="Loparev V.N."/>
            <person name="Litvintseva A.P."/>
        </authorList>
    </citation>
    <scope>NUCLEOTIDE SEQUENCE [LARGE SCALE GENOMIC DNA]</scope>
    <source>
        <strain evidence="1 2">B09383</strain>
    </source>
</reference>
<gene>
    <name evidence="1" type="ORF">CXQ87_003253</name>
</gene>
<comment type="caution">
    <text evidence="1">The sequence shown here is derived from an EMBL/GenBank/DDBJ whole genome shotgun (WGS) entry which is preliminary data.</text>
</comment>
<protein>
    <submittedName>
        <fullName evidence="1">Uncharacterized protein</fullName>
    </submittedName>
</protein>
<dbReference type="AlphaFoldDB" id="A0A2V1ADR8"/>
<evidence type="ECO:0000313" key="1">
    <source>
        <dbReference type="EMBL" id="PVH15413.1"/>
    </source>
</evidence>
<name>A0A2V1ADR8_9ASCO</name>
<evidence type="ECO:0000313" key="2">
    <source>
        <dbReference type="Proteomes" id="UP000244406"/>
    </source>
</evidence>